<keyword evidence="5" id="KW-0808">Transferase</keyword>
<proteinExistence type="predicted"/>
<dbReference type="Proteomes" id="UP000266273">
    <property type="component" value="Unassembled WGS sequence"/>
</dbReference>
<evidence type="ECO:0000256" key="6">
    <source>
        <dbReference type="ARBA" id="ARBA00022692"/>
    </source>
</evidence>
<dbReference type="SMART" id="SM00304">
    <property type="entry name" value="HAMP"/>
    <property type="match status" value="1"/>
</dbReference>
<dbReference type="InterPro" id="IPR036890">
    <property type="entry name" value="HATPase_C_sf"/>
</dbReference>
<evidence type="ECO:0000256" key="3">
    <source>
        <dbReference type="ARBA" id="ARBA00012438"/>
    </source>
</evidence>
<evidence type="ECO:0000256" key="8">
    <source>
        <dbReference type="ARBA" id="ARBA00022989"/>
    </source>
</evidence>
<dbReference type="InterPro" id="IPR003660">
    <property type="entry name" value="HAMP_dom"/>
</dbReference>
<feature type="transmembrane region" description="Helical" evidence="11">
    <location>
        <begin position="132"/>
        <end position="156"/>
    </location>
</feature>
<keyword evidence="6 11" id="KW-0812">Transmembrane</keyword>
<feature type="domain" description="Histidine kinase" evidence="12">
    <location>
        <begin position="214"/>
        <end position="430"/>
    </location>
</feature>
<keyword evidence="4" id="KW-0597">Phosphoprotein</keyword>
<dbReference type="PRINTS" id="PR00344">
    <property type="entry name" value="BCTRLSENSOR"/>
</dbReference>
<evidence type="ECO:0000256" key="5">
    <source>
        <dbReference type="ARBA" id="ARBA00022679"/>
    </source>
</evidence>
<dbReference type="EMBL" id="QXDF01000001">
    <property type="protein sequence ID" value="RIA54975.1"/>
    <property type="molecule type" value="Genomic_DNA"/>
</dbReference>
<dbReference type="SMART" id="SM00388">
    <property type="entry name" value="HisKA"/>
    <property type="match status" value="1"/>
</dbReference>
<dbReference type="CDD" id="cd00082">
    <property type="entry name" value="HisKA"/>
    <property type="match status" value="1"/>
</dbReference>
<protein>
    <recommendedName>
        <fullName evidence="3">histidine kinase</fullName>
        <ecNumber evidence="3">2.7.13.3</ecNumber>
    </recommendedName>
</protein>
<evidence type="ECO:0000259" key="12">
    <source>
        <dbReference type="PROSITE" id="PS50109"/>
    </source>
</evidence>
<dbReference type="Gene3D" id="1.10.287.130">
    <property type="match status" value="1"/>
</dbReference>
<dbReference type="SUPFAM" id="SSF55874">
    <property type="entry name" value="ATPase domain of HSP90 chaperone/DNA topoisomerase II/histidine kinase"/>
    <property type="match status" value="1"/>
</dbReference>
<comment type="subcellular location">
    <subcellularLocation>
        <location evidence="2">Membrane</location>
    </subcellularLocation>
</comment>
<dbReference type="Gene3D" id="6.10.340.10">
    <property type="match status" value="1"/>
</dbReference>
<keyword evidence="15" id="KW-1185">Reference proteome</keyword>
<dbReference type="SMART" id="SM00387">
    <property type="entry name" value="HATPase_c"/>
    <property type="match status" value="1"/>
</dbReference>
<feature type="domain" description="HAMP" evidence="13">
    <location>
        <begin position="153"/>
        <end position="206"/>
    </location>
</feature>
<evidence type="ECO:0000256" key="10">
    <source>
        <dbReference type="ARBA" id="ARBA00023136"/>
    </source>
</evidence>
<dbReference type="Pfam" id="PF00512">
    <property type="entry name" value="HisKA"/>
    <property type="match status" value="1"/>
</dbReference>
<dbReference type="Pfam" id="PF00672">
    <property type="entry name" value="HAMP"/>
    <property type="match status" value="1"/>
</dbReference>
<dbReference type="Pfam" id="PF02518">
    <property type="entry name" value="HATPase_c"/>
    <property type="match status" value="1"/>
</dbReference>
<dbReference type="PANTHER" id="PTHR45436">
    <property type="entry name" value="SENSOR HISTIDINE KINASE YKOH"/>
    <property type="match status" value="1"/>
</dbReference>
<comment type="catalytic activity">
    <reaction evidence="1">
        <text>ATP + protein L-histidine = ADP + protein N-phospho-L-histidine.</text>
        <dbReference type="EC" id="2.7.13.3"/>
    </reaction>
</comment>
<comment type="caution">
    <text evidence="14">The sequence shown here is derived from an EMBL/GenBank/DDBJ whole genome shotgun (WGS) entry which is preliminary data.</text>
</comment>
<evidence type="ECO:0000256" key="1">
    <source>
        <dbReference type="ARBA" id="ARBA00000085"/>
    </source>
</evidence>
<dbReference type="InterPro" id="IPR003594">
    <property type="entry name" value="HATPase_dom"/>
</dbReference>
<dbReference type="SUPFAM" id="SSF47384">
    <property type="entry name" value="Homodimeric domain of signal transducing histidine kinase"/>
    <property type="match status" value="1"/>
</dbReference>
<dbReference type="EC" id="2.7.13.3" evidence="3"/>
<name>A0A397Q593_9HYPH</name>
<dbReference type="InterPro" id="IPR036097">
    <property type="entry name" value="HisK_dim/P_sf"/>
</dbReference>
<dbReference type="CDD" id="cd00075">
    <property type="entry name" value="HATPase"/>
    <property type="match status" value="1"/>
</dbReference>
<dbReference type="AlphaFoldDB" id="A0A397Q593"/>
<evidence type="ECO:0000259" key="13">
    <source>
        <dbReference type="PROSITE" id="PS50885"/>
    </source>
</evidence>
<evidence type="ECO:0000256" key="2">
    <source>
        <dbReference type="ARBA" id="ARBA00004370"/>
    </source>
</evidence>
<dbReference type="PROSITE" id="PS50885">
    <property type="entry name" value="HAMP"/>
    <property type="match status" value="1"/>
</dbReference>
<keyword evidence="9" id="KW-0902">Two-component regulatory system</keyword>
<dbReference type="GO" id="GO:0005886">
    <property type="term" value="C:plasma membrane"/>
    <property type="evidence" value="ECO:0007669"/>
    <property type="project" value="TreeGrafter"/>
</dbReference>
<evidence type="ECO:0000256" key="4">
    <source>
        <dbReference type="ARBA" id="ARBA00022553"/>
    </source>
</evidence>
<dbReference type="CDD" id="cd06225">
    <property type="entry name" value="HAMP"/>
    <property type="match status" value="1"/>
</dbReference>
<gene>
    <name evidence="14" type="ORF">BXY53_0025</name>
</gene>
<dbReference type="InterPro" id="IPR003661">
    <property type="entry name" value="HisK_dim/P_dom"/>
</dbReference>
<dbReference type="GO" id="GO:0000155">
    <property type="term" value="F:phosphorelay sensor kinase activity"/>
    <property type="evidence" value="ECO:0007669"/>
    <property type="project" value="InterPro"/>
</dbReference>
<evidence type="ECO:0000256" key="9">
    <source>
        <dbReference type="ARBA" id="ARBA00023012"/>
    </source>
</evidence>
<evidence type="ECO:0000256" key="11">
    <source>
        <dbReference type="SAM" id="Phobius"/>
    </source>
</evidence>
<dbReference type="Gene3D" id="3.30.565.10">
    <property type="entry name" value="Histidine kinase-like ATPase, C-terminal domain"/>
    <property type="match status" value="1"/>
</dbReference>
<evidence type="ECO:0000313" key="14">
    <source>
        <dbReference type="EMBL" id="RIA54975.1"/>
    </source>
</evidence>
<evidence type="ECO:0000313" key="15">
    <source>
        <dbReference type="Proteomes" id="UP000266273"/>
    </source>
</evidence>
<dbReference type="PANTHER" id="PTHR45436:SF8">
    <property type="entry name" value="HISTIDINE KINASE"/>
    <property type="match status" value="1"/>
</dbReference>
<keyword evidence="7 14" id="KW-0418">Kinase</keyword>
<dbReference type="InterPro" id="IPR004358">
    <property type="entry name" value="Sig_transdc_His_kin-like_C"/>
</dbReference>
<sequence length="438" mass="47212">MGYVYWQTSVFYARQLDNTIQAEIRGLAEQYRLGGLPRLNQVVAQRSAAAGGGLYLIADADGERVSGNLAAPSAALLEKRGRVQFPYRAPAPGGTETRLAIGQVFQLSGGYRLVVGRDIEDRRKLEDIFTSAFIWGVGFIALIGVLGGLLVSRVLLRRIGAITDTSQRIMHGDLSQRLPLAGTGDELDRLAGSLNSMLDRIEQLISGLREVSDNIAHDLKTPLTRMRNRIDTALRDAPDSETYRETLIQTIEEADELIRTFNALLSIARLEAGAQVEDFETFDLAALAADAVELYEPVAEGEDITVSLNAPQPAQVNANRQLLAQATANLIDNAIKYARPDSGEGAITVGVEPAGSHVRLIVADNGPGIPEDQRERALKRFARLETSRSRPGSGLGLSLVAAVARLHGGSIALEDNRPGLRVVVTLPATQTHSGKARA</sequence>
<keyword evidence="8 11" id="KW-1133">Transmembrane helix</keyword>
<dbReference type="SUPFAM" id="SSF158472">
    <property type="entry name" value="HAMP domain-like"/>
    <property type="match status" value="1"/>
</dbReference>
<accession>A0A397Q593</accession>
<reference evidence="14 15" key="1">
    <citation type="submission" date="2018-08" db="EMBL/GenBank/DDBJ databases">
        <title>Genomic Encyclopedia of Archaeal and Bacterial Type Strains, Phase II (KMG-II): from individual species to whole genera.</title>
        <authorList>
            <person name="Goeker M."/>
        </authorList>
    </citation>
    <scope>NUCLEOTIDE SEQUENCE [LARGE SCALE GENOMIC DNA]</scope>
    <source>
        <strain evidence="14 15">DSM 5002</strain>
    </source>
</reference>
<dbReference type="InterPro" id="IPR050428">
    <property type="entry name" value="TCS_sensor_his_kinase"/>
</dbReference>
<keyword evidence="10 11" id="KW-0472">Membrane</keyword>
<dbReference type="PROSITE" id="PS50109">
    <property type="entry name" value="HIS_KIN"/>
    <property type="match status" value="1"/>
</dbReference>
<organism evidence="14 15">
    <name type="scientific">Dichotomicrobium thermohalophilum</name>
    <dbReference type="NCBI Taxonomy" id="933063"/>
    <lineage>
        <taxon>Bacteria</taxon>
        <taxon>Pseudomonadati</taxon>
        <taxon>Pseudomonadota</taxon>
        <taxon>Alphaproteobacteria</taxon>
        <taxon>Hyphomicrobiales</taxon>
        <taxon>Hyphomicrobiaceae</taxon>
        <taxon>Dichotomicrobium</taxon>
    </lineage>
</organism>
<evidence type="ECO:0000256" key="7">
    <source>
        <dbReference type="ARBA" id="ARBA00022777"/>
    </source>
</evidence>
<dbReference type="InterPro" id="IPR005467">
    <property type="entry name" value="His_kinase_dom"/>
</dbReference>